<keyword evidence="3" id="KW-1185">Reference proteome</keyword>
<feature type="compositionally biased region" description="Basic residues" evidence="1">
    <location>
        <begin position="338"/>
        <end position="362"/>
    </location>
</feature>
<feature type="region of interest" description="Disordered" evidence="1">
    <location>
        <begin position="285"/>
        <end position="362"/>
    </location>
</feature>
<organism evidence="2 3">
    <name type="scientific">Paractinoplanes abujensis</name>
    <dbReference type="NCBI Taxonomy" id="882441"/>
    <lineage>
        <taxon>Bacteria</taxon>
        <taxon>Bacillati</taxon>
        <taxon>Actinomycetota</taxon>
        <taxon>Actinomycetes</taxon>
        <taxon>Micromonosporales</taxon>
        <taxon>Micromonosporaceae</taxon>
        <taxon>Paractinoplanes</taxon>
    </lineage>
</organism>
<dbReference type="SUPFAM" id="SSF56112">
    <property type="entry name" value="Protein kinase-like (PK-like)"/>
    <property type="match status" value="1"/>
</dbReference>
<feature type="region of interest" description="Disordered" evidence="1">
    <location>
        <begin position="201"/>
        <end position="234"/>
    </location>
</feature>
<sequence>MSPGPAAVLRLANGRQVFVKAVAASASSASHRFYRQEAVALAALPPGVPAPELIGAVEVDEWCALVMSVAAGVPAGPPWTDSGVRLVAAACETIAAVEAPPVLPPIAGLLTDLDGWHRLRTEHPDLLDPWEREHARALADRAAGWPEWTAGQTLVHQDIRADNAVLGAGGAVLVDWSFGCAGPAGSTGRGWPPTSSAVGIATGRRRPWRPPRACFRPGRGGSSRPSRGCGVIGRPCPRRRGIPLSVGGSGREPGPYGDCSRLCCGARGAGSTTQFGLATLQGEVPQRAGQGEHRRDAEHTDGQERPHPYSGGNDQRPDREDGASGRRTARPGRATRAPARRKRHVRRTGGGRSRARRSCLPP</sequence>
<evidence type="ECO:0008006" key="4">
    <source>
        <dbReference type="Google" id="ProtNLM"/>
    </source>
</evidence>
<dbReference type="InterPro" id="IPR011009">
    <property type="entry name" value="Kinase-like_dom_sf"/>
</dbReference>
<proteinExistence type="predicted"/>
<feature type="compositionally biased region" description="Basic and acidic residues" evidence="1">
    <location>
        <begin position="290"/>
        <end position="307"/>
    </location>
</feature>
<reference evidence="2 3" key="1">
    <citation type="submission" date="2020-08" db="EMBL/GenBank/DDBJ databases">
        <title>Sequencing the genomes of 1000 actinobacteria strains.</title>
        <authorList>
            <person name="Klenk H.-P."/>
        </authorList>
    </citation>
    <scope>NUCLEOTIDE SEQUENCE [LARGE SCALE GENOMIC DNA]</scope>
    <source>
        <strain evidence="2 3">DSM 45518</strain>
    </source>
</reference>
<feature type="compositionally biased region" description="Low complexity" evidence="1">
    <location>
        <begin position="222"/>
        <end position="234"/>
    </location>
</feature>
<dbReference type="RefSeq" id="WP_184953593.1">
    <property type="nucleotide sequence ID" value="NZ_BOMC01000074.1"/>
</dbReference>
<gene>
    <name evidence="2" type="ORF">BKA14_005356</name>
</gene>
<evidence type="ECO:0000256" key="1">
    <source>
        <dbReference type="SAM" id="MobiDB-lite"/>
    </source>
</evidence>
<dbReference type="EMBL" id="JACHMF010000001">
    <property type="protein sequence ID" value="MBB4695208.1"/>
    <property type="molecule type" value="Genomic_DNA"/>
</dbReference>
<protein>
    <recommendedName>
        <fullName evidence="4">Aminoglycoside phosphotransferase domain-containing protein</fullName>
    </recommendedName>
</protein>
<evidence type="ECO:0000313" key="2">
    <source>
        <dbReference type="EMBL" id="MBB4695208.1"/>
    </source>
</evidence>
<accession>A0A7W7CXR3</accession>
<comment type="caution">
    <text evidence="2">The sequence shown here is derived from an EMBL/GenBank/DDBJ whole genome shotgun (WGS) entry which is preliminary data.</text>
</comment>
<evidence type="ECO:0000313" key="3">
    <source>
        <dbReference type="Proteomes" id="UP000542742"/>
    </source>
</evidence>
<dbReference type="Proteomes" id="UP000542742">
    <property type="component" value="Unassembled WGS sequence"/>
</dbReference>
<feature type="compositionally biased region" description="Basic and acidic residues" evidence="1">
    <location>
        <begin position="315"/>
        <end position="324"/>
    </location>
</feature>
<dbReference type="AlphaFoldDB" id="A0A7W7CXR3"/>
<name>A0A7W7CXR3_9ACTN</name>